<organism evidence="1">
    <name type="scientific">marine metagenome</name>
    <dbReference type="NCBI Taxonomy" id="408172"/>
    <lineage>
        <taxon>unclassified sequences</taxon>
        <taxon>metagenomes</taxon>
        <taxon>ecological metagenomes</taxon>
    </lineage>
</organism>
<sequence>MPKEHQPKHNEIQPGFVGVVISNTPYQQHNMADTVMKNR</sequence>
<gene>
    <name evidence="1" type="ORF">METZ01_LOCUS160070</name>
</gene>
<evidence type="ECO:0000313" key="1">
    <source>
        <dbReference type="EMBL" id="SVB07216.1"/>
    </source>
</evidence>
<reference evidence="1" key="1">
    <citation type="submission" date="2018-05" db="EMBL/GenBank/DDBJ databases">
        <authorList>
            <person name="Lanie J.A."/>
            <person name="Ng W.-L."/>
            <person name="Kazmierczak K.M."/>
            <person name="Andrzejewski T.M."/>
            <person name="Davidsen T.M."/>
            <person name="Wayne K.J."/>
            <person name="Tettelin H."/>
            <person name="Glass J.I."/>
            <person name="Rusch D."/>
            <person name="Podicherti R."/>
            <person name="Tsui H.-C.T."/>
            <person name="Winkler M.E."/>
        </authorList>
    </citation>
    <scope>NUCLEOTIDE SEQUENCE</scope>
</reference>
<name>A0A382B077_9ZZZZ</name>
<protein>
    <submittedName>
        <fullName evidence="1">Uncharacterized protein</fullName>
    </submittedName>
</protein>
<proteinExistence type="predicted"/>
<dbReference type="AlphaFoldDB" id="A0A382B077"/>
<accession>A0A382B077</accession>
<dbReference type="EMBL" id="UINC01027638">
    <property type="protein sequence ID" value="SVB07216.1"/>
    <property type="molecule type" value="Genomic_DNA"/>
</dbReference>